<evidence type="ECO:0000313" key="1">
    <source>
        <dbReference type="EMBL" id="CAI7935189.1"/>
    </source>
</evidence>
<accession>A0AA35QQT9</accession>
<proteinExistence type="predicted"/>
<dbReference type="AlphaFoldDB" id="A0AA35QQT9"/>
<name>A0AA35QQT9_9SAUR</name>
<dbReference type="Proteomes" id="UP001178461">
    <property type="component" value="Unassembled WGS sequence"/>
</dbReference>
<sequence length="104" mass="11679">MDSIWSLLCVHIGTHMMGIYMHRDLTRIHPLFMAMHDFCTCTAIKPGISHLTFVPLVFPPQVQNLTFVAVEIHFVSLGPVLQPIVILNSDFVLQASSTLGLQMF</sequence>
<keyword evidence="2" id="KW-1185">Reference proteome</keyword>
<organism evidence="1 2">
    <name type="scientific">Podarcis lilfordi</name>
    <name type="common">Lilford's wall lizard</name>
    <dbReference type="NCBI Taxonomy" id="74358"/>
    <lineage>
        <taxon>Eukaryota</taxon>
        <taxon>Metazoa</taxon>
        <taxon>Chordata</taxon>
        <taxon>Craniata</taxon>
        <taxon>Vertebrata</taxon>
        <taxon>Euteleostomi</taxon>
        <taxon>Lepidosauria</taxon>
        <taxon>Squamata</taxon>
        <taxon>Bifurcata</taxon>
        <taxon>Unidentata</taxon>
        <taxon>Episquamata</taxon>
        <taxon>Laterata</taxon>
        <taxon>Lacertibaenia</taxon>
        <taxon>Lacertidae</taxon>
        <taxon>Podarcis</taxon>
    </lineage>
</organism>
<gene>
    <name evidence="1" type="ORF">PODLI_1B032915</name>
</gene>
<reference evidence="1" key="1">
    <citation type="submission" date="2022-12" db="EMBL/GenBank/DDBJ databases">
        <authorList>
            <person name="Alioto T."/>
            <person name="Alioto T."/>
            <person name="Gomez Garrido J."/>
        </authorList>
    </citation>
    <scope>NUCLEOTIDE SEQUENCE</scope>
</reference>
<protein>
    <submittedName>
        <fullName evidence="1">Uncharacterized protein</fullName>
    </submittedName>
</protein>
<evidence type="ECO:0000313" key="2">
    <source>
        <dbReference type="Proteomes" id="UP001178461"/>
    </source>
</evidence>
<comment type="caution">
    <text evidence="1">The sequence shown here is derived from an EMBL/GenBank/DDBJ whole genome shotgun (WGS) entry which is preliminary data.</text>
</comment>
<dbReference type="EMBL" id="CANTUW010000102">
    <property type="protein sequence ID" value="CAI7935189.1"/>
    <property type="molecule type" value="Genomic_DNA"/>
</dbReference>